<dbReference type="EMBL" id="CM017645">
    <property type="protein sequence ID" value="TYJ14583.1"/>
    <property type="molecule type" value="Genomic_DNA"/>
</dbReference>
<evidence type="ECO:0000313" key="2">
    <source>
        <dbReference type="Proteomes" id="UP000323597"/>
    </source>
</evidence>
<proteinExistence type="predicted"/>
<dbReference type="Proteomes" id="UP000323597">
    <property type="component" value="Chromosome A10"/>
</dbReference>
<gene>
    <name evidence="1" type="ORF">E1A91_A10G127900v1</name>
</gene>
<dbReference type="InterPro" id="IPR036465">
    <property type="entry name" value="vWFA_dom_sf"/>
</dbReference>
<dbReference type="AlphaFoldDB" id="A0A5D2XKQ5"/>
<evidence type="ECO:0000313" key="1">
    <source>
        <dbReference type="EMBL" id="TYJ14583.1"/>
    </source>
</evidence>
<name>A0A5D2XKQ5_GOSMU</name>
<organism evidence="1 2">
    <name type="scientific">Gossypium mustelinum</name>
    <name type="common">Cotton</name>
    <name type="synonym">Gossypium caicoense</name>
    <dbReference type="NCBI Taxonomy" id="34275"/>
    <lineage>
        <taxon>Eukaryota</taxon>
        <taxon>Viridiplantae</taxon>
        <taxon>Streptophyta</taxon>
        <taxon>Embryophyta</taxon>
        <taxon>Tracheophyta</taxon>
        <taxon>Spermatophyta</taxon>
        <taxon>Magnoliopsida</taxon>
        <taxon>eudicotyledons</taxon>
        <taxon>Gunneridae</taxon>
        <taxon>Pentapetalae</taxon>
        <taxon>rosids</taxon>
        <taxon>malvids</taxon>
        <taxon>Malvales</taxon>
        <taxon>Malvaceae</taxon>
        <taxon>Malvoideae</taxon>
        <taxon>Gossypium</taxon>
    </lineage>
</organism>
<sequence>MKMLLKEEHGVGRHKVESEGVVIEERATEMHLELLLENIPTMFQSSTTAESCFGAAIKVSHYKVIPS</sequence>
<dbReference type="Gene3D" id="3.40.50.410">
    <property type="entry name" value="von Willebrand factor, type A domain"/>
    <property type="match status" value="1"/>
</dbReference>
<keyword evidence="2" id="KW-1185">Reference proteome</keyword>
<accession>A0A5D2XKQ5</accession>
<reference evidence="1 2" key="1">
    <citation type="submission" date="2019-07" db="EMBL/GenBank/DDBJ databases">
        <title>WGS assembly of Gossypium mustelinum.</title>
        <authorList>
            <person name="Chen Z.J."/>
            <person name="Sreedasyam A."/>
            <person name="Ando A."/>
            <person name="Song Q."/>
            <person name="De L."/>
            <person name="Hulse-Kemp A."/>
            <person name="Ding M."/>
            <person name="Ye W."/>
            <person name="Kirkbride R."/>
            <person name="Jenkins J."/>
            <person name="Plott C."/>
            <person name="Lovell J."/>
            <person name="Lin Y.-M."/>
            <person name="Vaughn R."/>
            <person name="Liu B."/>
            <person name="Li W."/>
            <person name="Simpson S."/>
            <person name="Scheffler B."/>
            <person name="Saski C."/>
            <person name="Grover C."/>
            <person name="Hu G."/>
            <person name="Conover J."/>
            <person name="Carlson J."/>
            <person name="Shu S."/>
            <person name="Boston L."/>
            <person name="Williams M."/>
            <person name="Peterson D."/>
            <person name="Mcgee K."/>
            <person name="Jones D."/>
            <person name="Wendel J."/>
            <person name="Stelly D."/>
            <person name="Grimwood J."/>
            <person name="Schmutz J."/>
        </authorList>
    </citation>
    <scope>NUCLEOTIDE SEQUENCE [LARGE SCALE GENOMIC DNA]</scope>
    <source>
        <strain evidence="1">1408120.09</strain>
    </source>
</reference>
<protein>
    <submittedName>
        <fullName evidence="1">Uncharacterized protein</fullName>
    </submittedName>
</protein>